<reference evidence="1 2" key="1">
    <citation type="submission" date="2024-09" db="EMBL/GenBank/DDBJ databases">
        <title>Description of Labrys sedimenti sp. nov., isolated from a diclofenac-degrading enrichment culture, and genome-based reclassification of Labrys portucalensis as a later heterotypic synonym of Labrys neptuniae.</title>
        <authorList>
            <person name="Tancsics A."/>
            <person name="Csepanyi A."/>
        </authorList>
    </citation>
    <scope>NUCLEOTIDE SEQUENCE [LARGE SCALE GENOMIC DNA]</scope>
    <source>
        <strain evidence="1 2">LMG 23412</strain>
    </source>
</reference>
<protein>
    <submittedName>
        <fullName evidence="1">Uncharacterized protein</fullName>
    </submittedName>
</protein>
<evidence type="ECO:0000313" key="2">
    <source>
        <dbReference type="Proteomes" id="UP001595190"/>
    </source>
</evidence>
<accession>A0ABV6ZRS0</accession>
<dbReference type="Proteomes" id="UP001595190">
    <property type="component" value="Unassembled WGS sequence"/>
</dbReference>
<name>A0ABV6ZRS0_9HYPH</name>
<organism evidence="1 2">
    <name type="scientific">Labrys neptuniae</name>
    <dbReference type="NCBI Taxonomy" id="376174"/>
    <lineage>
        <taxon>Bacteria</taxon>
        <taxon>Pseudomonadati</taxon>
        <taxon>Pseudomonadota</taxon>
        <taxon>Alphaproteobacteria</taxon>
        <taxon>Hyphomicrobiales</taxon>
        <taxon>Xanthobacteraceae</taxon>
        <taxon>Labrys</taxon>
    </lineage>
</organism>
<comment type="caution">
    <text evidence="1">The sequence shown here is derived from an EMBL/GenBank/DDBJ whole genome shotgun (WGS) entry which is preliminary data.</text>
</comment>
<dbReference type="EMBL" id="JBHGPK010000050">
    <property type="protein sequence ID" value="MFC2254892.1"/>
    <property type="molecule type" value="Genomic_DNA"/>
</dbReference>
<gene>
    <name evidence="1" type="ORF">ACETRX_35285</name>
</gene>
<evidence type="ECO:0000313" key="1">
    <source>
        <dbReference type="EMBL" id="MFC2254892.1"/>
    </source>
</evidence>
<dbReference type="RefSeq" id="WP_394315491.1">
    <property type="nucleotide sequence ID" value="NZ_JBHGPK010000050.1"/>
</dbReference>
<sequence>MPRGAVATALANLASAGVVGIRERPHVFAEDLEQIMRMPQGAVQIAPLLPPVQALAERLLRLPETEVLLKADLDIYGQVKTAVAGGG</sequence>
<proteinExistence type="predicted"/>